<evidence type="ECO:0000313" key="2">
    <source>
        <dbReference type="EMBL" id="MBM2418641.1"/>
    </source>
</evidence>
<reference evidence="1 4" key="1">
    <citation type="submission" date="2021-01" db="EMBL/GenBank/DDBJ databases">
        <title>Diatom-associated Roseobacters Show Island Model of Population Structure.</title>
        <authorList>
            <person name="Qu L."/>
            <person name="Feng X."/>
            <person name="Chen Y."/>
            <person name="Li L."/>
            <person name="Wang X."/>
            <person name="Hu Z."/>
            <person name="Wang H."/>
            <person name="Luo H."/>
        </authorList>
    </citation>
    <scope>NUCLEOTIDE SEQUENCE</scope>
    <source>
        <strain evidence="2 4">CC28-63</strain>
        <strain evidence="1">CC28-69</strain>
    </source>
</reference>
<dbReference type="Proteomes" id="UP000809440">
    <property type="component" value="Unassembled WGS sequence"/>
</dbReference>
<dbReference type="OrthoDB" id="9757917at2"/>
<keyword evidence="4" id="KW-1185">Reference proteome</keyword>
<dbReference type="Proteomes" id="UP000755667">
    <property type="component" value="Unassembled WGS sequence"/>
</dbReference>
<evidence type="ECO:0000313" key="1">
    <source>
        <dbReference type="EMBL" id="MBM2413971.1"/>
    </source>
</evidence>
<dbReference type="EMBL" id="JAFBXF010000012">
    <property type="protein sequence ID" value="MBM2418641.1"/>
    <property type="molecule type" value="Genomic_DNA"/>
</dbReference>
<name>A0A9Q2P225_9RHOB</name>
<evidence type="ECO:0000313" key="3">
    <source>
        <dbReference type="Proteomes" id="UP000755667"/>
    </source>
</evidence>
<gene>
    <name evidence="1" type="ORF">JQX41_16755</name>
    <name evidence="2" type="ORF">JQX48_16770</name>
</gene>
<evidence type="ECO:0000313" key="4">
    <source>
        <dbReference type="Proteomes" id="UP000809440"/>
    </source>
</evidence>
<organism evidence="1 3">
    <name type="scientific">Marivita cryptomonadis</name>
    <dbReference type="NCBI Taxonomy" id="505252"/>
    <lineage>
        <taxon>Bacteria</taxon>
        <taxon>Pseudomonadati</taxon>
        <taxon>Pseudomonadota</taxon>
        <taxon>Alphaproteobacteria</taxon>
        <taxon>Rhodobacterales</taxon>
        <taxon>Roseobacteraceae</taxon>
        <taxon>Marivita</taxon>
    </lineage>
</organism>
<dbReference type="AlphaFoldDB" id="A0A9Q2P225"/>
<dbReference type="EMBL" id="JAFBXE010000012">
    <property type="protein sequence ID" value="MBM2413971.1"/>
    <property type="molecule type" value="Genomic_DNA"/>
</dbReference>
<sequence length="80" mass="8779">MTEEQHAQPPVRDRSSETGSLLKAEYLSQAEINAAVNLVVQESGQIPPEELIRAVARLLGYKRVGNDLSTRISETIFAAN</sequence>
<proteinExistence type="predicted"/>
<accession>A0A9Q2P225</accession>
<protein>
    <submittedName>
        <fullName evidence="1">Uncharacterized protein</fullName>
    </submittedName>
</protein>
<comment type="caution">
    <text evidence="1">The sequence shown here is derived from an EMBL/GenBank/DDBJ whole genome shotgun (WGS) entry which is preliminary data.</text>
</comment>